<name>A0A918M936_9ACTN</name>
<dbReference type="AlphaFoldDB" id="A0A918M936"/>
<keyword evidence="3" id="KW-1185">Reference proteome</keyword>
<feature type="region of interest" description="Disordered" evidence="1">
    <location>
        <begin position="1"/>
        <end position="33"/>
    </location>
</feature>
<dbReference type="Proteomes" id="UP000618795">
    <property type="component" value="Unassembled WGS sequence"/>
</dbReference>
<reference evidence="2" key="1">
    <citation type="journal article" date="2014" name="Int. J. Syst. Evol. Microbiol.">
        <title>Complete genome sequence of Corynebacterium casei LMG S-19264T (=DSM 44701T), isolated from a smear-ripened cheese.</title>
        <authorList>
            <consortium name="US DOE Joint Genome Institute (JGI-PGF)"/>
            <person name="Walter F."/>
            <person name="Albersmeier A."/>
            <person name="Kalinowski J."/>
            <person name="Ruckert C."/>
        </authorList>
    </citation>
    <scope>NUCLEOTIDE SEQUENCE</scope>
    <source>
        <strain evidence="2">JCM 4369</strain>
    </source>
</reference>
<gene>
    <name evidence="2" type="ORF">GCM10010260_04140</name>
</gene>
<sequence>MGREAARQGPSRVNDRKTPAVHPVNHLSEPPPRGYADMGLWTLIDCSSPTATQTANIDEPP</sequence>
<evidence type="ECO:0000313" key="3">
    <source>
        <dbReference type="Proteomes" id="UP000618795"/>
    </source>
</evidence>
<organism evidence="2 3">
    <name type="scientific">Streptomyces filipinensis</name>
    <dbReference type="NCBI Taxonomy" id="66887"/>
    <lineage>
        <taxon>Bacteria</taxon>
        <taxon>Bacillati</taxon>
        <taxon>Actinomycetota</taxon>
        <taxon>Actinomycetes</taxon>
        <taxon>Kitasatosporales</taxon>
        <taxon>Streptomycetaceae</taxon>
        <taxon>Streptomyces</taxon>
    </lineage>
</organism>
<proteinExistence type="predicted"/>
<evidence type="ECO:0000313" key="2">
    <source>
        <dbReference type="EMBL" id="GGU75290.1"/>
    </source>
</evidence>
<evidence type="ECO:0000256" key="1">
    <source>
        <dbReference type="SAM" id="MobiDB-lite"/>
    </source>
</evidence>
<protein>
    <submittedName>
        <fullName evidence="2">Uncharacterized protein</fullName>
    </submittedName>
</protein>
<dbReference type="EMBL" id="BMTD01000001">
    <property type="protein sequence ID" value="GGU75290.1"/>
    <property type="molecule type" value="Genomic_DNA"/>
</dbReference>
<comment type="caution">
    <text evidence="2">The sequence shown here is derived from an EMBL/GenBank/DDBJ whole genome shotgun (WGS) entry which is preliminary data.</text>
</comment>
<accession>A0A918M936</accession>
<reference evidence="2" key="2">
    <citation type="submission" date="2020-09" db="EMBL/GenBank/DDBJ databases">
        <authorList>
            <person name="Sun Q."/>
            <person name="Ohkuma M."/>
        </authorList>
    </citation>
    <scope>NUCLEOTIDE SEQUENCE</scope>
    <source>
        <strain evidence="2">JCM 4369</strain>
    </source>
</reference>